<name>A0AAF0PYS8_SOLVR</name>
<organism evidence="1 2">
    <name type="scientific">Solanum verrucosum</name>
    <dbReference type="NCBI Taxonomy" id="315347"/>
    <lineage>
        <taxon>Eukaryota</taxon>
        <taxon>Viridiplantae</taxon>
        <taxon>Streptophyta</taxon>
        <taxon>Embryophyta</taxon>
        <taxon>Tracheophyta</taxon>
        <taxon>Spermatophyta</taxon>
        <taxon>Magnoliopsida</taxon>
        <taxon>eudicotyledons</taxon>
        <taxon>Gunneridae</taxon>
        <taxon>Pentapetalae</taxon>
        <taxon>asterids</taxon>
        <taxon>lamiids</taxon>
        <taxon>Solanales</taxon>
        <taxon>Solanaceae</taxon>
        <taxon>Solanoideae</taxon>
        <taxon>Solaneae</taxon>
        <taxon>Solanum</taxon>
    </lineage>
</organism>
<dbReference type="AlphaFoldDB" id="A0AAF0PYS8"/>
<gene>
    <name evidence="1" type="ORF">MTR67_006722</name>
</gene>
<dbReference type="Proteomes" id="UP001234989">
    <property type="component" value="Chromosome 1"/>
</dbReference>
<evidence type="ECO:0000313" key="1">
    <source>
        <dbReference type="EMBL" id="WMV13337.1"/>
    </source>
</evidence>
<reference evidence="1" key="1">
    <citation type="submission" date="2023-08" db="EMBL/GenBank/DDBJ databases">
        <title>A de novo genome assembly of Solanum verrucosum Schlechtendal, a Mexican diploid species geographically isolated from the other diploid A-genome species in potato relatives.</title>
        <authorList>
            <person name="Hosaka K."/>
        </authorList>
    </citation>
    <scope>NUCLEOTIDE SEQUENCE</scope>
    <source>
        <tissue evidence="1">Young leaves</tissue>
    </source>
</reference>
<keyword evidence="2" id="KW-1185">Reference proteome</keyword>
<proteinExistence type="predicted"/>
<evidence type="ECO:0000313" key="2">
    <source>
        <dbReference type="Proteomes" id="UP001234989"/>
    </source>
</evidence>
<accession>A0AAF0PYS8</accession>
<protein>
    <submittedName>
        <fullName evidence="1">Uncharacterized protein</fullName>
    </submittedName>
</protein>
<sequence>MTILDIIIWGKILEDWPWKHDWRTRLPLKVTCLAWTALNNACLTYPLGWPSGLGLGLPCWRSQVRNPLPAKARVWPFLEYTQINKGVLHQLEPGSLEELTKSSRKTGG</sequence>
<dbReference type="EMBL" id="CP133612">
    <property type="protein sequence ID" value="WMV13337.1"/>
    <property type="molecule type" value="Genomic_DNA"/>
</dbReference>